<dbReference type="SUPFAM" id="SSF51445">
    <property type="entry name" value="(Trans)glycosidases"/>
    <property type="match status" value="1"/>
</dbReference>
<protein>
    <submittedName>
        <fullName evidence="4">4F2 cell-surface antigen heavy chain</fullName>
    </submittedName>
</protein>
<comment type="caution">
    <text evidence="4">The sequence shown here is derived from an EMBL/GenBank/DDBJ whole genome shotgun (WGS) entry which is preliminary data.</text>
</comment>
<dbReference type="AlphaFoldDB" id="A0A8J4XP84"/>
<keyword evidence="5" id="KW-1185">Reference proteome</keyword>
<feature type="region of interest" description="Disordered" evidence="1">
    <location>
        <begin position="1"/>
        <end position="50"/>
    </location>
</feature>
<dbReference type="Proteomes" id="UP000770661">
    <property type="component" value="Unassembled WGS sequence"/>
</dbReference>
<evidence type="ECO:0000259" key="3">
    <source>
        <dbReference type="Pfam" id="PF16028"/>
    </source>
</evidence>
<dbReference type="PANTHER" id="PTHR46673">
    <property type="entry name" value="4F2 CELL-SURFACE ANTIGEN HEAVY CHAIN"/>
    <property type="match status" value="1"/>
</dbReference>
<evidence type="ECO:0000313" key="4">
    <source>
        <dbReference type="EMBL" id="KAG0710949.1"/>
    </source>
</evidence>
<dbReference type="GO" id="GO:0015823">
    <property type="term" value="P:phenylalanine transport"/>
    <property type="evidence" value="ECO:0007669"/>
    <property type="project" value="TreeGrafter"/>
</dbReference>
<name>A0A8J4XP84_CHIOP</name>
<dbReference type="GO" id="GO:0016324">
    <property type="term" value="C:apical plasma membrane"/>
    <property type="evidence" value="ECO:0007669"/>
    <property type="project" value="TreeGrafter"/>
</dbReference>
<dbReference type="PANTHER" id="PTHR46673:SF1">
    <property type="entry name" value="4F2 CELL-SURFACE ANTIGEN HEAVY CHAIN"/>
    <property type="match status" value="1"/>
</dbReference>
<organism evidence="4 5">
    <name type="scientific">Chionoecetes opilio</name>
    <name type="common">Atlantic snow crab</name>
    <name type="synonym">Cancer opilio</name>
    <dbReference type="NCBI Taxonomy" id="41210"/>
    <lineage>
        <taxon>Eukaryota</taxon>
        <taxon>Metazoa</taxon>
        <taxon>Ecdysozoa</taxon>
        <taxon>Arthropoda</taxon>
        <taxon>Crustacea</taxon>
        <taxon>Multicrustacea</taxon>
        <taxon>Malacostraca</taxon>
        <taxon>Eumalacostraca</taxon>
        <taxon>Eucarida</taxon>
        <taxon>Decapoda</taxon>
        <taxon>Pleocyemata</taxon>
        <taxon>Brachyura</taxon>
        <taxon>Eubrachyura</taxon>
        <taxon>Majoidea</taxon>
        <taxon>Majidae</taxon>
        <taxon>Chionoecetes</taxon>
    </lineage>
</organism>
<dbReference type="OrthoDB" id="204980at2759"/>
<dbReference type="GO" id="GO:1904273">
    <property type="term" value="P:L-alanine import across plasma membrane"/>
    <property type="evidence" value="ECO:0007669"/>
    <property type="project" value="TreeGrafter"/>
</dbReference>
<feature type="domain" description="Solute carrier family 3 member 2 N-terminal" evidence="3">
    <location>
        <begin position="45"/>
        <end position="119"/>
    </location>
</feature>
<evidence type="ECO:0000313" key="5">
    <source>
        <dbReference type="Proteomes" id="UP000770661"/>
    </source>
</evidence>
<dbReference type="InterPro" id="IPR017853">
    <property type="entry name" value="GH"/>
</dbReference>
<keyword evidence="2" id="KW-1133">Transmembrane helix</keyword>
<keyword evidence="2" id="KW-0812">Transmembrane</keyword>
<dbReference type="InterPro" id="IPR042280">
    <property type="entry name" value="SLC3A2"/>
</dbReference>
<sequence>MTEEKNGLAHGPANSEMAPQEDGTKVPLTDEAGVKFSSNNPPNGDSKIDIKPNQVFSGLTKEELMKYADDPFWVRLRWFLFILFWGGWLAMLVMAIVIIIQTPRCAPKESLDWVQETAILQYDVRHAVDIDENGEETPEDMVKLAANLGMKTVYLEDLISTFNFENLNGIYNAGNITAALKAAKDAGLHVVTDFVPSPVPDTNTWYQNTNMSDFFEPNSRKLDFSNQGLLDKLVDLFSTTWKDRGVLGFIADNADETLANATAIITKGIQDKDVDGHVVYGVKDVNHQLNTFSVEAYQDFLESGADDWSYFKFNPKQAESELSSKDLAQLVTMSLFLVRGTPILHGLEKDYLKNQTAFIKSLSEFREKESVQIGDMTFLNTTSEDVMAFARVKKGTPGCAVAVNFHQYNSTEIDFRSIAGVPEKGDIHLKLSGATMESGELGRTDLSKVPLQPLEGVVVLFVPADL</sequence>
<dbReference type="GO" id="GO:1903801">
    <property type="term" value="P:L-leucine import across plasma membrane"/>
    <property type="evidence" value="ECO:0007669"/>
    <property type="project" value="TreeGrafter"/>
</dbReference>
<dbReference type="InterPro" id="IPR031984">
    <property type="entry name" value="SLC3A2_N"/>
</dbReference>
<dbReference type="EMBL" id="JACEEZ010023714">
    <property type="protein sequence ID" value="KAG0710949.1"/>
    <property type="molecule type" value="Genomic_DNA"/>
</dbReference>
<dbReference type="GO" id="GO:0015190">
    <property type="term" value="F:L-leucine transmembrane transporter activity"/>
    <property type="evidence" value="ECO:0007669"/>
    <property type="project" value="TreeGrafter"/>
</dbReference>
<proteinExistence type="predicted"/>
<accession>A0A8J4XP84</accession>
<dbReference type="Pfam" id="PF16028">
    <property type="entry name" value="SLC3A2_N"/>
    <property type="match status" value="1"/>
</dbReference>
<reference evidence="4" key="1">
    <citation type="submission" date="2020-07" db="EMBL/GenBank/DDBJ databases">
        <title>The High-quality genome of the commercially important snow crab, Chionoecetes opilio.</title>
        <authorList>
            <person name="Jeong J.-H."/>
            <person name="Ryu S."/>
        </authorList>
    </citation>
    <scope>NUCLEOTIDE SEQUENCE</scope>
    <source>
        <strain evidence="4">MADBK_172401_WGS</strain>
        <tissue evidence="4">Digestive gland</tissue>
    </source>
</reference>
<dbReference type="GO" id="GO:0015180">
    <property type="term" value="F:L-alanine transmembrane transporter activity"/>
    <property type="evidence" value="ECO:0007669"/>
    <property type="project" value="TreeGrafter"/>
</dbReference>
<keyword evidence="2" id="KW-0472">Membrane</keyword>
<dbReference type="GO" id="GO:0016323">
    <property type="term" value="C:basolateral plasma membrane"/>
    <property type="evidence" value="ECO:0007669"/>
    <property type="project" value="TreeGrafter"/>
</dbReference>
<evidence type="ECO:0000256" key="1">
    <source>
        <dbReference type="SAM" id="MobiDB-lite"/>
    </source>
</evidence>
<dbReference type="GO" id="GO:0015173">
    <property type="term" value="F:aromatic amino acid transmembrane transporter activity"/>
    <property type="evidence" value="ECO:0007669"/>
    <property type="project" value="TreeGrafter"/>
</dbReference>
<feature type="transmembrane region" description="Helical" evidence="2">
    <location>
        <begin position="78"/>
        <end position="100"/>
    </location>
</feature>
<evidence type="ECO:0000256" key="2">
    <source>
        <dbReference type="SAM" id="Phobius"/>
    </source>
</evidence>
<gene>
    <name evidence="4" type="primary">SLC3A2</name>
    <name evidence="4" type="ORF">GWK47_021727</name>
</gene>